<evidence type="ECO:0000256" key="3">
    <source>
        <dbReference type="ARBA" id="ARBA00022448"/>
    </source>
</evidence>
<keyword evidence="3" id="KW-0813">Transport</keyword>
<feature type="transmembrane region" description="Helical" evidence="9">
    <location>
        <begin position="127"/>
        <end position="146"/>
    </location>
</feature>
<evidence type="ECO:0000256" key="1">
    <source>
        <dbReference type="ARBA" id="ARBA00004651"/>
    </source>
</evidence>
<evidence type="ECO:0000259" key="10">
    <source>
        <dbReference type="PROSITE" id="PS50850"/>
    </source>
</evidence>
<feature type="transmembrane region" description="Helical" evidence="9">
    <location>
        <begin position="219"/>
        <end position="240"/>
    </location>
</feature>
<dbReference type="CDD" id="cd17471">
    <property type="entry name" value="MFS_Set"/>
    <property type="match status" value="1"/>
</dbReference>
<dbReference type="GO" id="GO:0005886">
    <property type="term" value="C:plasma membrane"/>
    <property type="evidence" value="ECO:0007669"/>
    <property type="project" value="UniProtKB-SubCell"/>
</dbReference>
<dbReference type="PANTHER" id="PTHR23535">
    <property type="entry name" value="SUGAR EFFLUX TRANSPORTER A-RELATED"/>
    <property type="match status" value="1"/>
</dbReference>
<feature type="transmembrane region" description="Helical" evidence="9">
    <location>
        <begin position="421"/>
        <end position="439"/>
    </location>
</feature>
<keyword evidence="4" id="KW-1003">Cell membrane</keyword>
<feature type="transmembrane region" description="Helical" evidence="9">
    <location>
        <begin position="152"/>
        <end position="172"/>
    </location>
</feature>
<keyword evidence="6 9" id="KW-0812">Transmembrane</keyword>
<evidence type="ECO:0000256" key="2">
    <source>
        <dbReference type="ARBA" id="ARBA00006523"/>
    </source>
</evidence>
<evidence type="ECO:0000256" key="5">
    <source>
        <dbReference type="ARBA" id="ARBA00022597"/>
    </source>
</evidence>
<dbReference type="AlphaFoldDB" id="A0A380E0Y0"/>
<dbReference type="InterPro" id="IPR011701">
    <property type="entry name" value="MFS"/>
</dbReference>
<organism evidence="11 12">
    <name type="scientific">Staphylococcus aureus</name>
    <dbReference type="NCBI Taxonomy" id="1280"/>
    <lineage>
        <taxon>Bacteria</taxon>
        <taxon>Bacillati</taxon>
        <taxon>Bacillota</taxon>
        <taxon>Bacilli</taxon>
        <taxon>Bacillales</taxon>
        <taxon>Staphylococcaceae</taxon>
        <taxon>Staphylococcus</taxon>
    </lineage>
</organism>
<feature type="transmembrane region" description="Helical" evidence="9">
    <location>
        <begin position="193"/>
        <end position="213"/>
    </location>
</feature>
<keyword evidence="5" id="KW-0762">Sugar transport</keyword>
<dbReference type="Gene3D" id="1.20.1250.20">
    <property type="entry name" value="MFS general substrate transporter like domains"/>
    <property type="match status" value="2"/>
</dbReference>
<dbReference type="Proteomes" id="UP000254502">
    <property type="component" value="Unassembled WGS sequence"/>
</dbReference>
<evidence type="ECO:0000256" key="4">
    <source>
        <dbReference type="ARBA" id="ARBA00022475"/>
    </source>
</evidence>
<evidence type="ECO:0000256" key="9">
    <source>
        <dbReference type="SAM" id="Phobius"/>
    </source>
</evidence>
<dbReference type="GO" id="GO:0022857">
    <property type="term" value="F:transmembrane transporter activity"/>
    <property type="evidence" value="ECO:0007669"/>
    <property type="project" value="InterPro"/>
</dbReference>
<sequence length="453" mass="49995">MVANASTAKEPLINKLKGDEGLQLVANAPTAKEPLINKLKGALKSGVMDMFAALLQIKNYKLFVANMFLLGMGIAVTVPYLVLFATKDLGMTTNQYGLLLASAAISQFTVNSIIARFSDTHHFNRKIIIILALLMGALGFSIYFFVDTIWLFILLYAIFQGLFAPAMPQLYASARESINVSSSKDRAQFANTVLRSMFSLGFLFGPFIGAQLIGLKGYAGLFGGTISIILFTLVLQVFFYKDLNIKQPISTQQHVEKIAPNMFKDKTLLLPFIAFILLHIGQWMYTMNMPLFVTNYLKENEQHVGYLASLCAGLEVPFMIILGVLSSRLQTRTLLIYGAIFGGLFYFSIGVFKNFYMMLAGQVFLAIFLAVLLGIGISYFQDILPDFPGYASTLFSNAMVIGQLGGNLLGGAMSRWVGLENVFFVSATSIMLGMILIFFTKNQKITKEDVIST</sequence>
<dbReference type="PANTHER" id="PTHR23535:SF2">
    <property type="entry name" value="SUGAR EFFLUX TRANSPORTER A-RELATED"/>
    <property type="match status" value="1"/>
</dbReference>
<feature type="transmembrane region" description="Helical" evidence="9">
    <location>
        <begin position="305"/>
        <end position="325"/>
    </location>
</feature>
<gene>
    <name evidence="11" type="primary">setA</name>
    <name evidence="11" type="ORF">NCTC5664_03097</name>
</gene>
<feature type="transmembrane region" description="Helical" evidence="9">
    <location>
        <begin position="387"/>
        <end position="409"/>
    </location>
</feature>
<keyword evidence="8 9" id="KW-0472">Membrane</keyword>
<dbReference type="PROSITE" id="PS50850">
    <property type="entry name" value="MFS"/>
    <property type="match status" value="1"/>
</dbReference>
<feature type="transmembrane region" description="Helical" evidence="9">
    <location>
        <begin position="358"/>
        <end position="380"/>
    </location>
</feature>
<feature type="transmembrane region" description="Helical" evidence="9">
    <location>
        <begin position="62"/>
        <end position="84"/>
    </location>
</feature>
<comment type="similarity">
    <text evidence="2">Belongs to the major facilitator superfamily. Set transporter family.</text>
</comment>
<evidence type="ECO:0000313" key="12">
    <source>
        <dbReference type="Proteomes" id="UP000254502"/>
    </source>
</evidence>
<name>A0A380E0Y0_STAAU</name>
<reference evidence="11 12" key="1">
    <citation type="submission" date="2018-06" db="EMBL/GenBank/DDBJ databases">
        <authorList>
            <consortium name="Pathogen Informatics"/>
            <person name="Doyle S."/>
        </authorList>
    </citation>
    <scope>NUCLEOTIDE SEQUENCE [LARGE SCALE GENOMIC DNA]</scope>
    <source>
        <strain evidence="11 12">NCTC5664</strain>
    </source>
</reference>
<keyword evidence="7 9" id="KW-1133">Transmembrane helix</keyword>
<dbReference type="SUPFAM" id="SSF103473">
    <property type="entry name" value="MFS general substrate transporter"/>
    <property type="match status" value="1"/>
</dbReference>
<accession>A0A380E0Y0</accession>
<dbReference type="InterPro" id="IPR020846">
    <property type="entry name" value="MFS_dom"/>
</dbReference>
<dbReference type="EMBL" id="UHAQ01000003">
    <property type="protein sequence ID" value="SUK89987.1"/>
    <property type="molecule type" value="Genomic_DNA"/>
</dbReference>
<protein>
    <submittedName>
        <fullName evidence="11">Sugar efflux transporter</fullName>
    </submittedName>
</protein>
<evidence type="ECO:0000256" key="6">
    <source>
        <dbReference type="ARBA" id="ARBA00022692"/>
    </source>
</evidence>
<proteinExistence type="inferred from homology"/>
<evidence type="ECO:0000313" key="11">
    <source>
        <dbReference type="EMBL" id="SUK89987.1"/>
    </source>
</evidence>
<dbReference type="Pfam" id="PF07690">
    <property type="entry name" value="MFS_1"/>
    <property type="match status" value="1"/>
</dbReference>
<feature type="domain" description="Major facilitator superfamily (MFS) profile" evidence="10">
    <location>
        <begin position="59"/>
        <end position="445"/>
    </location>
</feature>
<evidence type="ECO:0000256" key="7">
    <source>
        <dbReference type="ARBA" id="ARBA00022989"/>
    </source>
</evidence>
<feature type="transmembrane region" description="Helical" evidence="9">
    <location>
        <begin position="96"/>
        <end position="115"/>
    </location>
</feature>
<dbReference type="InterPro" id="IPR036259">
    <property type="entry name" value="MFS_trans_sf"/>
</dbReference>
<comment type="subcellular location">
    <subcellularLocation>
        <location evidence="1">Cell membrane</location>
        <topology evidence="1">Multi-pass membrane protein</topology>
    </subcellularLocation>
</comment>
<evidence type="ECO:0000256" key="8">
    <source>
        <dbReference type="ARBA" id="ARBA00023136"/>
    </source>
</evidence>
<feature type="transmembrane region" description="Helical" evidence="9">
    <location>
        <begin position="334"/>
        <end position="352"/>
    </location>
</feature>
<feature type="transmembrane region" description="Helical" evidence="9">
    <location>
        <begin position="267"/>
        <end position="285"/>
    </location>
</feature>